<protein>
    <submittedName>
        <fullName evidence="1">Uncharacterized protein</fullName>
    </submittedName>
</protein>
<dbReference type="RefSeq" id="WP_317563047.1">
    <property type="nucleotide sequence ID" value="NZ_JAWLJX010000001.1"/>
</dbReference>
<proteinExistence type="predicted"/>
<sequence>MSRPADYDGAPSHGVPDIVAMTGHIASVYADEIAVYRDLLRHIAADRTLSHRDPRWPIDDHPVEGPSLTVRGLRIHVRHSYQDGGDLGSFPAEADPLLLRIHVQGFSDEYQDRTAAQSNLVDSVTDPEAEAWTRALLGQRWADYAYELVRTPNPPKNTATRMRFAQRVYVLLLDADGEPTLAPDNFAFQRVWNGTDSARKTIPTSLAVAAHLRAVGPFFETAAIRDPNTEADGGWRLHITGNDTESLPTAAAATAQSLIRRVRVRGRVASRFRPTRVHVEQDQVCVYFRWAKNPNTFAMTLRLPRSEDEFSGPPRDSPDSIVAICLSSWQEDLRTGLLVWGRRTRRADGAVHISWPITEMAGSRQHRVAAVPRHDTSGSWLARAGLNIGAAREALESGVLACWLQAHVDNREARPFVGHAAARWIDDTTTRIDVLETVAGTPRSVVTQLVHSITHTLANAGARSIELLFTDESFTKFGYVPNQTSGHGMYLDVTTMP</sequence>
<reference evidence="1 2" key="1">
    <citation type="submission" date="2023-10" db="EMBL/GenBank/DDBJ databases">
        <title>Development of a sustainable strategy for remediation of hydrocarbon-contaminated territories based on the waste exchange concept.</title>
        <authorList>
            <person name="Krivoruchko A."/>
        </authorList>
    </citation>
    <scope>NUCLEOTIDE SEQUENCE [LARGE SCALE GENOMIC DNA]</scope>
    <source>
        <strain evidence="1 2">IEGM 1323</strain>
    </source>
</reference>
<evidence type="ECO:0000313" key="2">
    <source>
        <dbReference type="Proteomes" id="UP001185755"/>
    </source>
</evidence>
<dbReference type="Proteomes" id="UP001185755">
    <property type="component" value="Unassembled WGS sequence"/>
</dbReference>
<organism evidence="1 2">
    <name type="scientific">Rhodococcoides yunnanense</name>
    <dbReference type="NCBI Taxonomy" id="278209"/>
    <lineage>
        <taxon>Bacteria</taxon>
        <taxon>Bacillati</taxon>
        <taxon>Actinomycetota</taxon>
        <taxon>Actinomycetes</taxon>
        <taxon>Mycobacteriales</taxon>
        <taxon>Nocardiaceae</taxon>
        <taxon>Rhodococcoides</taxon>
    </lineage>
</organism>
<keyword evidence="2" id="KW-1185">Reference proteome</keyword>
<name>A0ABU4B7M0_9NOCA</name>
<accession>A0ABU4B7M0</accession>
<gene>
    <name evidence="1" type="ORF">R3P96_02385</name>
</gene>
<evidence type="ECO:0000313" key="1">
    <source>
        <dbReference type="EMBL" id="MDV6260179.1"/>
    </source>
</evidence>
<dbReference type="EMBL" id="JAWLJX010000001">
    <property type="protein sequence ID" value="MDV6260179.1"/>
    <property type="molecule type" value="Genomic_DNA"/>
</dbReference>
<comment type="caution">
    <text evidence="1">The sequence shown here is derived from an EMBL/GenBank/DDBJ whole genome shotgun (WGS) entry which is preliminary data.</text>
</comment>